<organism evidence="1">
    <name type="scientific">Amphimedon queenslandica</name>
    <name type="common">Sponge</name>
    <dbReference type="NCBI Taxonomy" id="400682"/>
    <lineage>
        <taxon>Eukaryota</taxon>
        <taxon>Metazoa</taxon>
        <taxon>Porifera</taxon>
        <taxon>Demospongiae</taxon>
        <taxon>Heteroscleromorpha</taxon>
        <taxon>Haplosclerida</taxon>
        <taxon>Niphatidae</taxon>
        <taxon>Amphimedon</taxon>
    </lineage>
</organism>
<dbReference type="AlphaFoldDB" id="A0A1X7TLW4"/>
<dbReference type="InParanoid" id="A0A1X7TLW4"/>
<protein>
    <submittedName>
        <fullName evidence="1">Uncharacterized protein</fullName>
    </submittedName>
</protein>
<accession>A0A1X7TLW4</accession>
<evidence type="ECO:0000313" key="1">
    <source>
        <dbReference type="EnsemblMetazoa" id="Aqu2.1.15628_001"/>
    </source>
</evidence>
<name>A0A1X7TLW4_AMPQE</name>
<reference evidence="1" key="1">
    <citation type="submission" date="2017-05" db="UniProtKB">
        <authorList>
            <consortium name="EnsemblMetazoa"/>
        </authorList>
    </citation>
    <scope>IDENTIFICATION</scope>
</reference>
<proteinExistence type="predicted"/>
<sequence length="119" mass="13875">MTDVSFSEFFAYCKFDKKGETGQKEYKLQSKPVIQTIGNLILRKKQRRFLFLTNIFICAFTGKSTLLMEGETMAKAFRHHREASILGIENRFNKLQKLLEAECNWKKIIDAKIKTGFTK</sequence>
<dbReference type="EnsemblMetazoa" id="Aqu2.1.15628_001">
    <property type="protein sequence ID" value="Aqu2.1.15628_001"/>
    <property type="gene ID" value="Aqu2.1.15628"/>
</dbReference>